<dbReference type="AlphaFoldDB" id="A0A6J8E6W4"/>
<evidence type="ECO:0000256" key="1">
    <source>
        <dbReference type="SAM" id="Phobius"/>
    </source>
</evidence>
<accession>A0A6J8E6W4</accession>
<sequence>MLGIISSSKADDNLNWKVVKKILQFGEDLHLFCQVEDCCRKSAGWGKWTPNNKLSTIFIDVKILQKDEISKYYGGTSERGFFLVIRNMTSDDLNIAYSCTYGFQISKKKILLKTDVFIEKTEIDPDGTIKDGTPEKEKPILFDLNFRLGIAACVVTVCMIAFFVVKQCIAAYHKRKLCKSDDTGTLFSNARTDSGYEPVSEQCPKANNESCVHMVNVRLCKKKRIDSLDKQE</sequence>
<reference evidence="2 3" key="1">
    <citation type="submission" date="2020-06" db="EMBL/GenBank/DDBJ databases">
        <authorList>
            <person name="Li R."/>
            <person name="Bekaert M."/>
        </authorList>
    </citation>
    <scope>NUCLEOTIDE SEQUENCE [LARGE SCALE GENOMIC DNA]</scope>
    <source>
        <strain evidence="3">wild</strain>
    </source>
</reference>
<organism evidence="2 3">
    <name type="scientific">Mytilus coruscus</name>
    <name type="common">Sea mussel</name>
    <dbReference type="NCBI Taxonomy" id="42192"/>
    <lineage>
        <taxon>Eukaryota</taxon>
        <taxon>Metazoa</taxon>
        <taxon>Spiralia</taxon>
        <taxon>Lophotrochozoa</taxon>
        <taxon>Mollusca</taxon>
        <taxon>Bivalvia</taxon>
        <taxon>Autobranchia</taxon>
        <taxon>Pteriomorphia</taxon>
        <taxon>Mytilida</taxon>
        <taxon>Mytiloidea</taxon>
        <taxon>Mytilidae</taxon>
        <taxon>Mytilinae</taxon>
        <taxon>Mytilus</taxon>
    </lineage>
</organism>
<name>A0A6J8E6W4_MYTCO</name>
<gene>
    <name evidence="2" type="ORF">MCOR_47951</name>
</gene>
<keyword evidence="1" id="KW-0812">Transmembrane</keyword>
<keyword evidence="1" id="KW-1133">Transmembrane helix</keyword>
<dbReference type="EMBL" id="CACVKT020008390">
    <property type="protein sequence ID" value="CAC5415245.1"/>
    <property type="molecule type" value="Genomic_DNA"/>
</dbReference>
<keyword evidence="3" id="KW-1185">Reference proteome</keyword>
<dbReference type="OrthoDB" id="6123876at2759"/>
<keyword evidence="1" id="KW-0472">Membrane</keyword>
<feature type="transmembrane region" description="Helical" evidence="1">
    <location>
        <begin position="146"/>
        <end position="165"/>
    </location>
</feature>
<proteinExistence type="predicted"/>
<protein>
    <submittedName>
        <fullName evidence="2">Uncharacterized protein</fullName>
    </submittedName>
</protein>
<dbReference type="Proteomes" id="UP000507470">
    <property type="component" value="Unassembled WGS sequence"/>
</dbReference>
<evidence type="ECO:0000313" key="2">
    <source>
        <dbReference type="EMBL" id="CAC5415245.1"/>
    </source>
</evidence>
<evidence type="ECO:0000313" key="3">
    <source>
        <dbReference type="Proteomes" id="UP000507470"/>
    </source>
</evidence>